<gene>
    <name evidence="1" type="ORF">HPB48_024003</name>
</gene>
<dbReference type="EMBL" id="JABSTR010000988">
    <property type="protein sequence ID" value="KAH9383177.1"/>
    <property type="molecule type" value="Genomic_DNA"/>
</dbReference>
<organism evidence="1 2">
    <name type="scientific">Haemaphysalis longicornis</name>
    <name type="common">Bush tick</name>
    <dbReference type="NCBI Taxonomy" id="44386"/>
    <lineage>
        <taxon>Eukaryota</taxon>
        <taxon>Metazoa</taxon>
        <taxon>Ecdysozoa</taxon>
        <taxon>Arthropoda</taxon>
        <taxon>Chelicerata</taxon>
        <taxon>Arachnida</taxon>
        <taxon>Acari</taxon>
        <taxon>Parasitiformes</taxon>
        <taxon>Ixodida</taxon>
        <taxon>Ixodoidea</taxon>
        <taxon>Ixodidae</taxon>
        <taxon>Haemaphysalinae</taxon>
        <taxon>Haemaphysalis</taxon>
    </lineage>
</organism>
<dbReference type="Proteomes" id="UP000821853">
    <property type="component" value="Unassembled WGS sequence"/>
</dbReference>
<evidence type="ECO:0000313" key="2">
    <source>
        <dbReference type="Proteomes" id="UP000821853"/>
    </source>
</evidence>
<reference evidence="1 2" key="1">
    <citation type="journal article" date="2020" name="Cell">
        <title>Large-Scale Comparative Analyses of Tick Genomes Elucidate Their Genetic Diversity and Vector Capacities.</title>
        <authorList>
            <consortium name="Tick Genome and Microbiome Consortium (TIGMIC)"/>
            <person name="Jia N."/>
            <person name="Wang J."/>
            <person name="Shi W."/>
            <person name="Du L."/>
            <person name="Sun Y."/>
            <person name="Zhan W."/>
            <person name="Jiang J.F."/>
            <person name="Wang Q."/>
            <person name="Zhang B."/>
            <person name="Ji P."/>
            <person name="Bell-Sakyi L."/>
            <person name="Cui X.M."/>
            <person name="Yuan T.T."/>
            <person name="Jiang B.G."/>
            <person name="Yang W.F."/>
            <person name="Lam T.T."/>
            <person name="Chang Q.C."/>
            <person name="Ding S.J."/>
            <person name="Wang X.J."/>
            <person name="Zhu J.G."/>
            <person name="Ruan X.D."/>
            <person name="Zhao L."/>
            <person name="Wei J.T."/>
            <person name="Ye R.Z."/>
            <person name="Que T.C."/>
            <person name="Du C.H."/>
            <person name="Zhou Y.H."/>
            <person name="Cheng J.X."/>
            <person name="Dai P.F."/>
            <person name="Guo W.B."/>
            <person name="Han X.H."/>
            <person name="Huang E.J."/>
            <person name="Li L.F."/>
            <person name="Wei W."/>
            <person name="Gao Y.C."/>
            <person name="Liu J.Z."/>
            <person name="Shao H.Z."/>
            <person name="Wang X."/>
            <person name="Wang C.C."/>
            <person name="Yang T.C."/>
            <person name="Huo Q.B."/>
            <person name="Li W."/>
            <person name="Chen H.Y."/>
            <person name="Chen S.E."/>
            <person name="Zhou L.G."/>
            <person name="Ni X.B."/>
            <person name="Tian J.H."/>
            <person name="Sheng Y."/>
            <person name="Liu T."/>
            <person name="Pan Y.S."/>
            <person name="Xia L.Y."/>
            <person name="Li J."/>
            <person name="Zhao F."/>
            <person name="Cao W.C."/>
        </authorList>
    </citation>
    <scope>NUCLEOTIDE SEQUENCE [LARGE SCALE GENOMIC DNA]</scope>
    <source>
        <strain evidence="1">HaeL-2018</strain>
    </source>
</reference>
<proteinExistence type="predicted"/>
<sequence>MAASSSCGSASGGIQQTSWMDDEVHALIRVREDHLGDLRRTTRNRKVYIAITAKCTNRTTGTGSPQIKWPFYKEIHKFLHPIATNDTSRTAESECGNETVEEYQPSLHDAGGIVDNVTAGEEQNSIDEFVPAVADSADLESTESRKIFKAHVVHLQAIDADEREQIRLNTVGPAENHECFLQRTGRITASMFKHVINCHKTRIILKDTFHYGT</sequence>
<keyword evidence="2" id="KW-1185">Reference proteome</keyword>
<dbReference type="OrthoDB" id="6155932at2759"/>
<evidence type="ECO:0000313" key="1">
    <source>
        <dbReference type="EMBL" id="KAH9383177.1"/>
    </source>
</evidence>
<dbReference type="VEuPathDB" id="VectorBase:HLOH_040079"/>
<comment type="caution">
    <text evidence="1">The sequence shown here is derived from an EMBL/GenBank/DDBJ whole genome shotgun (WGS) entry which is preliminary data.</text>
</comment>
<protein>
    <submittedName>
        <fullName evidence="1">Uncharacterized protein</fullName>
    </submittedName>
</protein>
<dbReference type="AlphaFoldDB" id="A0A9J6H7R6"/>
<name>A0A9J6H7R6_HAELO</name>
<accession>A0A9J6H7R6</accession>